<dbReference type="InterPro" id="IPR003439">
    <property type="entry name" value="ABC_transporter-like_ATP-bd"/>
</dbReference>
<keyword evidence="3" id="KW-1003">Cell membrane</keyword>
<reference evidence="12 13" key="1">
    <citation type="submission" date="2019-03" db="EMBL/GenBank/DDBJ databases">
        <title>Genomic Encyclopedia of Type Strains, Phase IV (KMG-IV): sequencing the most valuable type-strain genomes for metagenomic binning, comparative biology and taxonomic classification.</title>
        <authorList>
            <person name="Goeker M."/>
        </authorList>
    </citation>
    <scope>NUCLEOTIDE SEQUENCE [LARGE SCALE GENOMIC DNA]</scope>
    <source>
        <strain evidence="12 13">DSM 28697</strain>
    </source>
</reference>
<keyword evidence="6 12" id="KW-0067">ATP-binding</keyword>
<evidence type="ECO:0000256" key="7">
    <source>
        <dbReference type="ARBA" id="ARBA00022989"/>
    </source>
</evidence>
<dbReference type="PROSITE" id="PS50929">
    <property type="entry name" value="ABC_TM1F"/>
    <property type="match status" value="1"/>
</dbReference>
<gene>
    <name evidence="12" type="ORF">EV213_101400</name>
</gene>
<dbReference type="Gene3D" id="1.20.1560.10">
    <property type="entry name" value="ABC transporter type 1, transmembrane domain"/>
    <property type="match status" value="1"/>
</dbReference>
<dbReference type="InterPro" id="IPR003593">
    <property type="entry name" value="AAA+_ATPase"/>
</dbReference>
<feature type="transmembrane region" description="Helical" evidence="9">
    <location>
        <begin position="165"/>
        <end position="182"/>
    </location>
</feature>
<name>A0A4R6U8S3_9BACI</name>
<dbReference type="SMART" id="SM00382">
    <property type="entry name" value="AAA"/>
    <property type="match status" value="1"/>
</dbReference>
<dbReference type="CDD" id="cd07346">
    <property type="entry name" value="ABC_6TM_exporters"/>
    <property type="match status" value="1"/>
</dbReference>
<feature type="transmembrane region" description="Helical" evidence="9">
    <location>
        <begin position="21"/>
        <end position="39"/>
    </location>
</feature>
<dbReference type="InterPro" id="IPR011527">
    <property type="entry name" value="ABC1_TM_dom"/>
</dbReference>
<dbReference type="Pfam" id="PF00005">
    <property type="entry name" value="ABC_tran"/>
    <property type="match status" value="1"/>
</dbReference>
<evidence type="ECO:0000259" key="10">
    <source>
        <dbReference type="PROSITE" id="PS50893"/>
    </source>
</evidence>
<keyword evidence="8 9" id="KW-0472">Membrane</keyword>
<keyword evidence="4 9" id="KW-0812">Transmembrane</keyword>
<evidence type="ECO:0000256" key="4">
    <source>
        <dbReference type="ARBA" id="ARBA00022692"/>
    </source>
</evidence>
<evidence type="ECO:0000256" key="3">
    <source>
        <dbReference type="ARBA" id="ARBA00022475"/>
    </source>
</evidence>
<dbReference type="GO" id="GO:0005886">
    <property type="term" value="C:plasma membrane"/>
    <property type="evidence" value="ECO:0007669"/>
    <property type="project" value="UniProtKB-SubCell"/>
</dbReference>
<dbReference type="SUPFAM" id="SSF52540">
    <property type="entry name" value="P-loop containing nucleoside triphosphate hydrolases"/>
    <property type="match status" value="1"/>
</dbReference>
<dbReference type="SUPFAM" id="SSF90123">
    <property type="entry name" value="ABC transporter transmembrane region"/>
    <property type="match status" value="1"/>
</dbReference>
<sequence>MEIFSTSNVFIRLLKMGKRYLIWYITLCLLTLILALLSVATAEMFNRLANAAVDKNMSLLINTVFLAIGILSVNLIVAIFKKTLSEQLTLRSTLYMQSNVVENTLNTKMADLDKYHTGDIINRITDSVREAQSGVNIKSQEVLGNVLQIIFLLSYFSFIHIPLTIGALVLAVILPMLINFVSKPMRGLYESRQNAITEKESFIQDVIQGAEVVRSYSLTERMKQVLESKYNQYLNYHFKVQKYEVALFRSHTLIWLLGILYVFGYGGYLVSINQLNVGDVVAFAISFERLAFPLAGLAGVWAKFQNSLAHGRRIFELLDLSKEQKLGKKNGPIQIEDIHIDNVYFSYPQSQLSLKGISMTLQKGKSTALIGPSGSGKSTLANLLLALYKPDNGKIYYGIHDLQDMDIANWRSRIAYIPQDPVMFTGSIFENIAIGKEGATWEEVITAATAAQIHNSIRNTSKQYDSVIGEDGLQLSGGEIQRITIARAFLSNPDIVILDEPTSSLDTTNERLIVEQLLEIFKGKTILIISHRLATIQNADQIVFMEDGYVIESGNHKDLVQKKGEFYRMYYDDSKEEVI</sequence>
<feature type="transmembrane region" description="Helical" evidence="9">
    <location>
        <begin position="280"/>
        <end position="302"/>
    </location>
</feature>
<evidence type="ECO:0000256" key="8">
    <source>
        <dbReference type="ARBA" id="ARBA00023136"/>
    </source>
</evidence>
<dbReference type="RefSeq" id="WP_133578786.1">
    <property type="nucleotide sequence ID" value="NZ_SNYJ01000001.1"/>
</dbReference>
<keyword evidence="7 9" id="KW-1133">Transmembrane helix</keyword>
<dbReference type="PROSITE" id="PS50893">
    <property type="entry name" value="ABC_TRANSPORTER_2"/>
    <property type="match status" value="1"/>
</dbReference>
<dbReference type="AlphaFoldDB" id="A0A4R6U8S3"/>
<protein>
    <submittedName>
        <fullName evidence="12">ATP-binding cassette subfamily B protein AbcA/BmrA</fullName>
    </submittedName>
</protein>
<dbReference type="GO" id="GO:0015421">
    <property type="term" value="F:ABC-type oligopeptide transporter activity"/>
    <property type="evidence" value="ECO:0007669"/>
    <property type="project" value="TreeGrafter"/>
</dbReference>
<evidence type="ECO:0000256" key="6">
    <source>
        <dbReference type="ARBA" id="ARBA00022840"/>
    </source>
</evidence>
<keyword evidence="5" id="KW-0547">Nucleotide-binding</keyword>
<keyword evidence="13" id="KW-1185">Reference proteome</keyword>
<evidence type="ECO:0000256" key="2">
    <source>
        <dbReference type="ARBA" id="ARBA00022448"/>
    </source>
</evidence>
<evidence type="ECO:0000256" key="5">
    <source>
        <dbReference type="ARBA" id="ARBA00022741"/>
    </source>
</evidence>
<evidence type="ECO:0000259" key="11">
    <source>
        <dbReference type="PROSITE" id="PS50929"/>
    </source>
</evidence>
<accession>A0A4R6U8S3</accession>
<dbReference type="Proteomes" id="UP000295632">
    <property type="component" value="Unassembled WGS sequence"/>
</dbReference>
<dbReference type="GO" id="GO:0016887">
    <property type="term" value="F:ATP hydrolysis activity"/>
    <property type="evidence" value="ECO:0007669"/>
    <property type="project" value="InterPro"/>
</dbReference>
<dbReference type="Pfam" id="PF00664">
    <property type="entry name" value="ABC_membrane"/>
    <property type="match status" value="1"/>
</dbReference>
<dbReference type="GO" id="GO:0005524">
    <property type="term" value="F:ATP binding"/>
    <property type="evidence" value="ECO:0007669"/>
    <property type="project" value="UniProtKB-KW"/>
</dbReference>
<comment type="subcellular location">
    <subcellularLocation>
        <location evidence="1">Cell membrane</location>
        <topology evidence="1">Multi-pass membrane protein</topology>
    </subcellularLocation>
</comment>
<comment type="caution">
    <text evidence="12">The sequence shown here is derived from an EMBL/GenBank/DDBJ whole genome shotgun (WGS) entry which is preliminary data.</text>
</comment>
<dbReference type="PANTHER" id="PTHR43394">
    <property type="entry name" value="ATP-DEPENDENT PERMEASE MDL1, MITOCHONDRIAL"/>
    <property type="match status" value="1"/>
</dbReference>
<dbReference type="PANTHER" id="PTHR43394:SF1">
    <property type="entry name" value="ATP-BINDING CASSETTE SUB-FAMILY B MEMBER 10, MITOCHONDRIAL"/>
    <property type="match status" value="1"/>
</dbReference>
<evidence type="ECO:0000313" key="12">
    <source>
        <dbReference type="EMBL" id="TDQ42968.1"/>
    </source>
</evidence>
<dbReference type="InterPro" id="IPR039421">
    <property type="entry name" value="Type_1_exporter"/>
</dbReference>
<keyword evidence="2" id="KW-0813">Transport</keyword>
<evidence type="ECO:0000256" key="1">
    <source>
        <dbReference type="ARBA" id="ARBA00004651"/>
    </source>
</evidence>
<dbReference type="FunFam" id="3.40.50.300:FF:000221">
    <property type="entry name" value="Multidrug ABC transporter ATP-binding protein"/>
    <property type="match status" value="1"/>
</dbReference>
<organism evidence="12 13">
    <name type="scientific">Aureibacillus halotolerans</name>
    <dbReference type="NCBI Taxonomy" id="1508390"/>
    <lineage>
        <taxon>Bacteria</taxon>
        <taxon>Bacillati</taxon>
        <taxon>Bacillota</taxon>
        <taxon>Bacilli</taxon>
        <taxon>Bacillales</taxon>
        <taxon>Bacillaceae</taxon>
        <taxon>Aureibacillus</taxon>
    </lineage>
</organism>
<feature type="domain" description="ABC transmembrane type-1" evidence="11">
    <location>
        <begin position="25"/>
        <end position="306"/>
    </location>
</feature>
<feature type="transmembrane region" description="Helical" evidence="9">
    <location>
        <begin position="246"/>
        <end position="268"/>
    </location>
</feature>
<dbReference type="InterPro" id="IPR036640">
    <property type="entry name" value="ABC1_TM_sf"/>
</dbReference>
<dbReference type="InterPro" id="IPR027417">
    <property type="entry name" value="P-loop_NTPase"/>
</dbReference>
<evidence type="ECO:0000256" key="9">
    <source>
        <dbReference type="SAM" id="Phobius"/>
    </source>
</evidence>
<dbReference type="Gene3D" id="3.40.50.300">
    <property type="entry name" value="P-loop containing nucleotide triphosphate hydrolases"/>
    <property type="match status" value="1"/>
</dbReference>
<dbReference type="OrthoDB" id="2525709at2"/>
<evidence type="ECO:0000313" key="13">
    <source>
        <dbReference type="Proteomes" id="UP000295632"/>
    </source>
</evidence>
<proteinExistence type="predicted"/>
<dbReference type="PROSITE" id="PS00211">
    <property type="entry name" value="ABC_TRANSPORTER_1"/>
    <property type="match status" value="1"/>
</dbReference>
<feature type="transmembrane region" description="Helical" evidence="9">
    <location>
        <begin position="59"/>
        <end position="80"/>
    </location>
</feature>
<feature type="domain" description="ABC transporter" evidence="10">
    <location>
        <begin position="338"/>
        <end position="572"/>
    </location>
</feature>
<dbReference type="InterPro" id="IPR017871">
    <property type="entry name" value="ABC_transporter-like_CS"/>
</dbReference>
<dbReference type="EMBL" id="SNYJ01000001">
    <property type="protein sequence ID" value="TDQ42968.1"/>
    <property type="molecule type" value="Genomic_DNA"/>
</dbReference>